<organism evidence="5">
    <name type="scientific">mine drainage metagenome</name>
    <dbReference type="NCBI Taxonomy" id="410659"/>
    <lineage>
        <taxon>unclassified sequences</taxon>
        <taxon>metagenomes</taxon>
        <taxon>ecological metagenomes</taxon>
    </lineage>
</organism>
<proteinExistence type="inferred from homology"/>
<feature type="transmembrane region" description="Helical" evidence="3">
    <location>
        <begin position="240"/>
        <end position="261"/>
    </location>
</feature>
<gene>
    <name evidence="5" type="ORF">GALL_258040</name>
</gene>
<keyword evidence="3" id="KW-0812">Transmembrane</keyword>
<dbReference type="AlphaFoldDB" id="A0A1J5R8E3"/>
<dbReference type="PANTHER" id="PTHR12151:SF8">
    <property type="entry name" value="THIOREDOXIN DOMAIN-CONTAINING PROTEIN"/>
    <property type="match status" value="1"/>
</dbReference>
<sequence length="276" mass="29980">MHRHHAGVAIPLTLLAALSLAGSAVAADLSRFDQAETLRTSRAVVGHRIGDYTLIDQDGHPVRLSDYRGKPLLVSFIYTGCFQVCPATTRALASAVAAAQRTLGTGRFKIISIGYNQPADTPQALKSFAAQNGIHQRDWEFLSPRGADVNRLARDFGFSFIATTAGFVHILQLSVVDARGRIYRQIYGESYAADVLITPLKQLLDGTPVAAPAGPPGIVGRLLLFCSVYDPATGEYRVSYGLVFEVAGGVTFILFMLWFAVNEWLTVRAVRRRLSA</sequence>
<dbReference type="EMBL" id="MLJW01000236">
    <property type="protein sequence ID" value="OIQ92288.1"/>
    <property type="molecule type" value="Genomic_DNA"/>
</dbReference>
<feature type="domain" description="Thioredoxin" evidence="4">
    <location>
        <begin position="43"/>
        <end position="205"/>
    </location>
</feature>
<dbReference type="SUPFAM" id="SSF52833">
    <property type="entry name" value="Thioredoxin-like"/>
    <property type="match status" value="1"/>
</dbReference>
<evidence type="ECO:0000313" key="5">
    <source>
        <dbReference type="EMBL" id="OIQ92288.1"/>
    </source>
</evidence>
<dbReference type="Pfam" id="PF02630">
    <property type="entry name" value="SCO1-SenC"/>
    <property type="match status" value="1"/>
</dbReference>
<name>A0A1J5R8E3_9ZZZZ</name>
<keyword evidence="2" id="KW-0186">Copper</keyword>
<dbReference type="PANTHER" id="PTHR12151">
    <property type="entry name" value="ELECTRON TRANSPORT PROTIN SCO1/SENC FAMILY MEMBER"/>
    <property type="match status" value="1"/>
</dbReference>
<dbReference type="CDD" id="cd02968">
    <property type="entry name" value="SCO"/>
    <property type="match status" value="1"/>
</dbReference>
<reference evidence="5" key="1">
    <citation type="submission" date="2016-10" db="EMBL/GenBank/DDBJ databases">
        <title>Sequence of Gallionella enrichment culture.</title>
        <authorList>
            <person name="Poehlein A."/>
            <person name="Muehling M."/>
            <person name="Daniel R."/>
        </authorList>
    </citation>
    <scope>NUCLEOTIDE SEQUENCE</scope>
</reference>
<dbReference type="PROSITE" id="PS51352">
    <property type="entry name" value="THIOREDOXIN_2"/>
    <property type="match status" value="1"/>
</dbReference>
<dbReference type="InterPro" id="IPR036249">
    <property type="entry name" value="Thioredoxin-like_sf"/>
</dbReference>
<evidence type="ECO:0000256" key="1">
    <source>
        <dbReference type="ARBA" id="ARBA00010996"/>
    </source>
</evidence>
<comment type="caution">
    <text evidence="5">The sequence shown here is derived from an EMBL/GenBank/DDBJ whole genome shotgun (WGS) entry which is preliminary data.</text>
</comment>
<dbReference type="InterPro" id="IPR013766">
    <property type="entry name" value="Thioredoxin_domain"/>
</dbReference>
<accession>A0A1J5R8E3</accession>
<dbReference type="InterPro" id="IPR003782">
    <property type="entry name" value="SCO1/SenC"/>
</dbReference>
<comment type="similarity">
    <text evidence="1">Belongs to the SCO1/2 family.</text>
</comment>
<dbReference type="Gene3D" id="3.40.30.10">
    <property type="entry name" value="Glutaredoxin"/>
    <property type="match status" value="1"/>
</dbReference>
<keyword evidence="3" id="KW-0472">Membrane</keyword>
<keyword evidence="3" id="KW-1133">Transmembrane helix</keyword>
<evidence type="ECO:0000256" key="3">
    <source>
        <dbReference type="SAM" id="Phobius"/>
    </source>
</evidence>
<protein>
    <recommendedName>
        <fullName evidence="4">Thioredoxin domain-containing protein</fullName>
    </recommendedName>
</protein>
<evidence type="ECO:0000256" key="2">
    <source>
        <dbReference type="ARBA" id="ARBA00023008"/>
    </source>
</evidence>
<evidence type="ECO:0000259" key="4">
    <source>
        <dbReference type="PROSITE" id="PS51352"/>
    </source>
</evidence>